<evidence type="ECO:0000256" key="2">
    <source>
        <dbReference type="ARBA" id="ARBA00022692"/>
    </source>
</evidence>
<dbReference type="AlphaFoldDB" id="A0A1W1YQK3"/>
<proteinExistence type="predicted"/>
<evidence type="ECO:0000256" key="5">
    <source>
        <dbReference type="SAM" id="Phobius"/>
    </source>
</evidence>
<dbReference type="RefSeq" id="WP_084060034.1">
    <property type="nucleotide sequence ID" value="NZ_FWXO01000001.1"/>
</dbReference>
<reference evidence="7 8" key="1">
    <citation type="submission" date="2017-04" db="EMBL/GenBank/DDBJ databases">
        <authorList>
            <person name="Afonso C.L."/>
            <person name="Miller P.J."/>
            <person name="Scott M.A."/>
            <person name="Spackman E."/>
            <person name="Goraichik I."/>
            <person name="Dimitrov K.M."/>
            <person name="Suarez D.L."/>
            <person name="Swayne D.E."/>
        </authorList>
    </citation>
    <scope>NUCLEOTIDE SEQUENCE [LARGE SCALE GENOMIC DNA]</scope>
    <source>
        <strain evidence="7 8">DSM 21164</strain>
    </source>
</reference>
<feature type="domain" description="O-antigen ligase-related" evidence="6">
    <location>
        <begin position="204"/>
        <end position="353"/>
    </location>
</feature>
<name>A0A1W1YQK3_9FLAO</name>
<organism evidence="7 8">
    <name type="scientific">Cellulophaga tyrosinoxydans</name>
    <dbReference type="NCBI Taxonomy" id="504486"/>
    <lineage>
        <taxon>Bacteria</taxon>
        <taxon>Pseudomonadati</taxon>
        <taxon>Bacteroidota</taxon>
        <taxon>Flavobacteriia</taxon>
        <taxon>Flavobacteriales</taxon>
        <taxon>Flavobacteriaceae</taxon>
        <taxon>Cellulophaga</taxon>
    </lineage>
</organism>
<evidence type="ECO:0000256" key="1">
    <source>
        <dbReference type="ARBA" id="ARBA00004141"/>
    </source>
</evidence>
<evidence type="ECO:0000259" key="6">
    <source>
        <dbReference type="Pfam" id="PF04932"/>
    </source>
</evidence>
<feature type="transmembrane region" description="Helical" evidence="5">
    <location>
        <begin position="38"/>
        <end position="56"/>
    </location>
</feature>
<comment type="subcellular location">
    <subcellularLocation>
        <location evidence="1">Membrane</location>
        <topology evidence="1">Multi-pass membrane protein</topology>
    </subcellularLocation>
</comment>
<dbReference type="Pfam" id="PF04932">
    <property type="entry name" value="Wzy_C"/>
    <property type="match status" value="1"/>
</dbReference>
<protein>
    <submittedName>
        <fullName evidence="7">O-antigen ligase</fullName>
    </submittedName>
</protein>
<dbReference type="GO" id="GO:0016874">
    <property type="term" value="F:ligase activity"/>
    <property type="evidence" value="ECO:0007669"/>
    <property type="project" value="UniProtKB-KW"/>
</dbReference>
<sequence>MYTQRFKNISETKFSGFVEILTIVSFGLFPILPNSIKGFPVVILVLNAVLSIFKNNHPENNYIFQKRCFYALIMTSIYICYLFSSFYTQNISDLSQKLETSLSLLLVPICFIFLNIKSKHIAYFKITFIATTIIFIVVFWSYLLFKTNNTSLYTISSDILRNEIDSIPLLALHPIYASLIFSISIFFLFSLRKKLRNYLLYSIVIILVLNIIALASKMAIISLFIIIVYFLFKRKQKFYFKILTIFLISTTIITAVLYVPNLRHRFNEVALSNTYEKVIIWNSTSIRKGIYDCSIILLKKQWIFGYGIGDVQDNLNSCYEDKSDVLYIGKYNSHNQYLSIWLGTGILGFFIFLFLLAYNFNLALRCNDLLFEIILIFFILNFLTENILQRQTGVILFSLLINLFGWSNFNQIKVINLKNIKGDINILSKRTRK</sequence>
<dbReference type="InterPro" id="IPR051533">
    <property type="entry name" value="WaaL-like"/>
</dbReference>
<dbReference type="Proteomes" id="UP000192360">
    <property type="component" value="Unassembled WGS sequence"/>
</dbReference>
<dbReference type="PANTHER" id="PTHR37422">
    <property type="entry name" value="TEICHURONIC ACID BIOSYNTHESIS PROTEIN TUAE"/>
    <property type="match status" value="1"/>
</dbReference>
<dbReference type="EMBL" id="FWXO01000001">
    <property type="protein sequence ID" value="SMC38433.1"/>
    <property type="molecule type" value="Genomic_DNA"/>
</dbReference>
<evidence type="ECO:0000313" key="8">
    <source>
        <dbReference type="Proteomes" id="UP000192360"/>
    </source>
</evidence>
<feature type="transmembrane region" description="Helical" evidence="5">
    <location>
        <begin position="238"/>
        <end position="259"/>
    </location>
</feature>
<evidence type="ECO:0000313" key="7">
    <source>
        <dbReference type="EMBL" id="SMC38433.1"/>
    </source>
</evidence>
<gene>
    <name evidence="7" type="ORF">SAMN05660703_0753</name>
</gene>
<dbReference type="InterPro" id="IPR007016">
    <property type="entry name" value="O-antigen_ligase-rel_domated"/>
</dbReference>
<accession>A0A1W1YQK3</accession>
<feature type="transmembrane region" description="Helical" evidence="5">
    <location>
        <begin position="68"/>
        <end position="88"/>
    </location>
</feature>
<keyword evidence="7" id="KW-0436">Ligase</keyword>
<feature type="transmembrane region" description="Helical" evidence="5">
    <location>
        <begin position="203"/>
        <end position="232"/>
    </location>
</feature>
<evidence type="ECO:0000256" key="4">
    <source>
        <dbReference type="ARBA" id="ARBA00023136"/>
    </source>
</evidence>
<feature type="transmembrane region" description="Helical" evidence="5">
    <location>
        <begin position="170"/>
        <end position="191"/>
    </location>
</feature>
<feature type="transmembrane region" description="Helical" evidence="5">
    <location>
        <begin position="100"/>
        <end position="116"/>
    </location>
</feature>
<keyword evidence="3 5" id="KW-1133">Transmembrane helix</keyword>
<feature type="transmembrane region" description="Helical" evidence="5">
    <location>
        <begin position="123"/>
        <end position="143"/>
    </location>
</feature>
<dbReference type="OrthoDB" id="1631746at2"/>
<dbReference type="STRING" id="504486.SAMN05660703_0753"/>
<keyword evidence="4 5" id="KW-0472">Membrane</keyword>
<keyword evidence="8" id="KW-1185">Reference proteome</keyword>
<feature type="transmembrane region" description="Helical" evidence="5">
    <location>
        <begin position="337"/>
        <end position="357"/>
    </location>
</feature>
<keyword evidence="2 5" id="KW-0812">Transmembrane</keyword>
<feature type="transmembrane region" description="Helical" evidence="5">
    <location>
        <begin position="369"/>
        <end position="388"/>
    </location>
</feature>
<evidence type="ECO:0000256" key="3">
    <source>
        <dbReference type="ARBA" id="ARBA00022989"/>
    </source>
</evidence>
<dbReference type="PANTHER" id="PTHR37422:SF17">
    <property type="entry name" value="O-ANTIGEN LIGASE"/>
    <property type="match status" value="1"/>
</dbReference>
<dbReference type="GO" id="GO:0016020">
    <property type="term" value="C:membrane"/>
    <property type="evidence" value="ECO:0007669"/>
    <property type="project" value="UniProtKB-SubCell"/>
</dbReference>
<feature type="transmembrane region" description="Helical" evidence="5">
    <location>
        <begin position="12"/>
        <end position="32"/>
    </location>
</feature>